<evidence type="ECO:0000256" key="1">
    <source>
        <dbReference type="SAM" id="MobiDB-lite"/>
    </source>
</evidence>
<evidence type="ECO:0000313" key="3">
    <source>
        <dbReference type="Proteomes" id="UP001607221"/>
    </source>
</evidence>
<dbReference type="RefSeq" id="WP_394633189.1">
    <property type="nucleotide sequence ID" value="NZ_JBIHSE010000004.1"/>
</dbReference>
<feature type="region of interest" description="Disordered" evidence="1">
    <location>
        <begin position="1"/>
        <end position="23"/>
    </location>
</feature>
<organism evidence="2 3">
    <name type="scientific">Vibrio jasicida</name>
    <dbReference type="NCBI Taxonomy" id="766224"/>
    <lineage>
        <taxon>Bacteria</taxon>
        <taxon>Pseudomonadati</taxon>
        <taxon>Pseudomonadota</taxon>
        <taxon>Gammaproteobacteria</taxon>
        <taxon>Vibrionales</taxon>
        <taxon>Vibrionaceae</taxon>
        <taxon>Vibrio</taxon>
    </lineage>
</organism>
<sequence>MAMTDDPQKDFEQAVKNAGTPTTEEEVKELFKQENIDQGALINNDSEMSPFWRLIESIVTKAYFWLLNALLKLVLPQSFVKTATGRFVDLYLWSVNLTRKEASKAKGYVIFEREPDAPEITLPAGFTISTEQINGVVYRLVVPDEIILPAAEESFSVDCIAEKAGDDYNLAGFYYQIPQTALPGLIRVYNPDDWLTEPGQDEEEDDDAKERYRSAYQSVSGWFIDDKYKLIMSEFGGVKTDQIYIEHGAPRGAGSANAYILLDSGVPSQPFIDAINLAVRDDGYHGLGDDMLAMELPPVEQDIEFEFLPRANLTDAEKSTLKSNIEQFIRCAFRENQAYSGVTKTWPQSLFSYSTLNQELRNEFPYIESLYTPNRDFRSGLEIARIGTLTVTETPRTTTTMRR</sequence>
<name>A0ABW7JES8_9VIBR</name>
<reference evidence="2 3" key="1">
    <citation type="submission" date="2024-10" db="EMBL/GenBank/DDBJ databases">
        <authorList>
            <person name="Yibar A."/>
            <person name="Saticioglu I.B."/>
            <person name="Duman M."/>
            <person name="Ajmi N."/>
            <person name="Gurler F."/>
            <person name="Ay H."/>
            <person name="Onuk E."/>
            <person name="Guler S."/>
            <person name="Romalde J.L."/>
        </authorList>
    </citation>
    <scope>NUCLEOTIDE SEQUENCE [LARGE SCALE GENOMIC DNA]</scope>
    <source>
        <strain evidence="2 3">1-TCBS-A</strain>
    </source>
</reference>
<keyword evidence="3" id="KW-1185">Reference proteome</keyword>
<feature type="compositionally biased region" description="Basic and acidic residues" evidence="1">
    <location>
        <begin position="1"/>
        <end position="13"/>
    </location>
</feature>
<accession>A0ABW7JES8</accession>
<dbReference type="EMBL" id="JBIHSE010000004">
    <property type="protein sequence ID" value="MFH0274886.1"/>
    <property type="molecule type" value="Genomic_DNA"/>
</dbReference>
<proteinExistence type="predicted"/>
<comment type="caution">
    <text evidence="2">The sequence shown here is derived from an EMBL/GenBank/DDBJ whole genome shotgun (WGS) entry which is preliminary data.</text>
</comment>
<dbReference type="Proteomes" id="UP001607221">
    <property type="component" value="Unassembled WGS sequence"/>
</dbReference>
<evidence type="ECO:0000313" key="2">
    <source>
        <dbReference type="EMBL" id="MFH0274886.1"/>
    </source>
</evidence>
<protein>
    <submittedName>
        <fullName evidence="2">Baseplate J/gp47 family protein</fullName>
    </submittedName>
</protein>
<gene>
    <name evidence="2" type="ORF">ACGRHZ_26795</name>
</gene>